<dbReference type="Proteomes" id="UP000011550">
    <property type="component" value="Unassembled WGS sequence"/>
</dbReference>
<proteinExistence type="predicted"/>
<accession>M0IPT4</accession>
<sequence>MGGTVTSLTANPRVSYVVATYNRPDDLSDAIDSILEQEYDPLEIVVISNSTDETGTLFADGGRFDRECIHYHEFPGRMGVPEARNVGFEHASGDILVTIDDDAVLEDPGATDEIVAQFRAHSDVGILAFQSRNYYTDEVIPKEIPDPPNVGMDGTDEFRAAYFIGVGNAIRRSALVSAGGYPASFVYGFEEMDLSFRVLDAGYDILYTPAIVVSHKQSPAGRRPDRETQERLAGNRIKLAFRNLPWRYVVFTTLIWSVYAVVLTRRPGSLLRIFRRLFTDRDELLGDRRVIHPATIRRIKSRKTMLFCWWYGPHPGRFIGPNGDPRRLLWEAKGT</sequence>
<dbReference type="Gene3D" id="3.90.550.10">
    <property type="entry name" value="Spore Coat Polysaccharide Biosynthesis Protein SpsA, Chain A"/>
    <property type="match status" value="1"/>
</dbReference>
<dbReference type="AlphaFoldDB" id="M0IPT4"/>
<dbReference type="InterPro" id="IPR001173">
    <property type="entry name" value="Glyco_trans_2-like"/>
</dbReference>
<organism evidence="3 4">
    <name type="scientific">Haloferax mucosum ATCC BAA-1512</name>
    <dbReference type="NCBI Taxonomy" id="662479"/>
    <lineage>
        <taxon>Archaea</taxon>
        <taxon>Methanobacteriati</taxon>
        <taxon>Methanobacteriota</taxon>
        <taxon>Stenosarchaea group</taxon>
        <taxon>Halobacteria</taxon>
        <taxon>Halobacteriales</taxon>
        <taxon>Haloferacaceae</taxon>
        <taxon>Haloferax</taxon>
    </lineage>
</organism>
<dbReference type="STRING" id="662479.C440_02178"/>
<evidence type="ECO:0000313" key="4">
    <source>
        <dbReference type="Proteomes" id="UP000011550"/>
    </source>
</evidence>
<feature type="domain" description="Glycosyltransferase 2-like" evidence="2">
    <location>
        <begin position="15"/>
        <end position="175"/>
    </location>
</feature>
<feature type="transmembrane region" description="Helical" evidence="1">
    <location>
        <begin position="246"/>
        <end position="264"/>
    </location>
</feature>
<dbReference type="PANTHER" id="PTHR43685">
    <property type="entry name" value="GLYCOSYLTRANSFERASE"/>
    <property type="match status" value="1"/>
</dbReference>
<dbReference type="PATRIC" id="fig|662479.7.peg.449"/>
<keyword evidence="1" id="KW-0812">Transmembrane</keyword>
<protein>
    <submittedName>
        <fullName evidence="3">Putative Glycosyl transferase, family 2</fullName>
    </submittedName>
</protein>
<keyword evidence="1" id="KW-0472">Membrane</keyword>
<dbReference type="GO" id="GO:0016740">
    <property type="term" value="F:transferase activity"/>
    <property type="evidence" value="ECO:0007669"/>
    <property type="project" value="UniProtKB-KW"/>
</dbReference>
<evidence type="ECO:0000313" key="3">
    <source>
        <dbReference type="EMBL" id="ELZ98017.1"/>
    </source>
</evidence>
<name>M0IPT4_9EURY</name>
<dbReference type="EMBL" id="AOLN01000004">
    <property type="protein sequence ID" value="ELZ98017.1"/>
    <property type="molecule type" value="Genomic_DNA"/>
</dbReference>
<gene>
    <name evidence="3" type="ORF">C440_02178</name>
</gene>
<keyword evidence="1" id="KW-1133">Transmembrane helix</keyword>
<dbReference type="InterPro" id="IPR050834">
    <property type="entry name" value="Glycosyltransf_2"/>
</dbReference>
<evidence type="ECO:0000256" key="1">
    <source>
        <dbReference type="SAM" id="Phobius"/>
    </source>
</evidence>
<dbReference type="Pfam" id="PF00535">
    <property type="entry name" value="Glycos_transf_2"/>
    <property type="match status" value="1"/>
</dbReference>
<evidence type="ECO:0000259" key="2">
    <source>
        <dbReference type="Pfam" id="PF00535"/>
    </source>
</evidence>
<dbReference type="PANTHER" id="PTHR43685:SF2">
    <property type="entry name" value="GLYCOSYLTRANSFERASE 2-LIKE DOMAIN-CONTAINING PROTEIN"/>
    <property type="match status" value="1"/>
</dbReference>
<keyword evidence="3" id="KW-0808">Transferase</keyword>
<dbReference type="SUPFAM" id="SSF53448">
    <property type="entry name" value="Nucleotide-diphospho-sugar transferases"/>
    <property type="match status" value="1"/>
</dbReference>
<reference evidence="3 4" key="1">
    <citation type="journal article" date="2014" name="PLoS Genet.">
        <title>Phylogenetically driven sequencing of extremely halophilic archaea reveals strategies for static and dynamic osmo-response.</title>
        <authorList>
            <person name="Becker E.A."/>
            <person name="Seitzer P.M."/>
            <person name="Tritt A."/>
            <person name="Larsen D."/>
            <person name="Krusor M."/>
            <person name="Yao A.I."/>
            <person name="Wu D."/>
            <person name="Madern D."/>
            <person name="Eisen J.A."/>
            <person name="Darling A.E."/>
            <person name="Facciotti M.T."/>
        </authorList>
    </citation>
    <scope>NUCLEOTIDE SEQUENCE [LARGE SCALE GENOMIC DNA]</scope>
    <source>
        <strain evidence="3 4">ATCC BAA-1512</strain>
    </source>
</reference>
<comment type="caution">
    <text evidence="3">The sequence shown here is derived from an EMBL/GenBank/DDBJ whole genome shotgun (WGS) entry which is preliminary data.</text>
</comment>
<dbReference type="InterPro" id="IPR029044">
    <property type="entry name" value="Nucleotide-diphossugar_trans"/>
</dbReference>
<keyword evidence="4" id="KW-1185">Reference proteome</keyword>